<keyword evidence="1" id="KW-0812">Transmembrane</keyword>
<keyword evidence="3" id="KW-1185">Reference proteome</keyword>
<dbReference type="InterPro" id="IPR021359">
    <property type="entry name" value="DUF2812"/>
</dbReference>
<dbReference type="EMBL" id="MKIQ01000026">
    <property type="protein sequence ID" value="OFI47066.1"/>
    <property type="molecule type" value="Genomic_DNA"/>
</dbReference>
<keyword evidence="1" id="KW-0472">Membrane</keyword>
<comment type="caution">
    <text evidence="2">The sequence shown here is derived from an EMBL/GenBank/DDBJ whole genome shotgun (WGS) entry which is preliminary data.</text>
</comment>
<feature type="transmembrane region" description="Helical" evidence="1">
    <location>
        <begin position="142"/>
        <end position="162"/>
    </location>
</feature>
<name>A0A9Q5JHF8_9LACT</name>
<proteinExistence type="predicted"/>
<gene>
    <name evidence="2" type="ORF">BG262_01690</name>
</gene>
<evidence type="ECO:0000313" key="2">
    <source>
        <dbReference type="EMBL" id="OFI47066.1"/>
    </source>
</evidence>
<dbReference type="RefSeq" id="WP_070787664.1">
    <property type="nucleotide sequence ID" value="NZ_MKIQ01000026.1"/>
</dbReference>
<feature type="transmembrane region" description="Helical" evidence="1">
    <location>
        <begin position="116"/>
        <end position="136"/>
    </location>
</feature>
<keyword evidence="1" id="KW-1133">Transmembrane helix</keyword>
<protein>
    <recommendedName>
        <fullName evidence="4">DUF2812 domain-containing protein</fullName>
    </recommendedName>
</protein>
<dbReference type="Proteomes" id="UP000177273">
    <property type="component" value="Unassembled WGS sequence"/>
</dbReference>
<sequence length="179" mass="21934">MTEKKIFKTFLFWNFDKEEKWLNDMSAQGWQLEKVKFSFYYKFYKGKPNEYTYRLDYLNGGKKKNKEYLDFLQSFDVQKVGQYLNWVYLAKENTDNEEEFELFSDNQSRIDYLNKLIRLSIILLVFSILLFLYSLLFRGTKYYKLLFILSIVDILMWVLCYFKLDEKKKILKNENIVSE</sequence>
<reference evidence="3" key="1">
    <citation type="submission" date="2016-09" db="EMBL/GenBank/DDBJ databases">
        <title>Draft genome sequence of a novel species of the family Streptococcaceae isolated from flowers.</title>
        <authorList>
            <person name="Chuah L.-O."/>
            <person name="Yap K.-P."/>
            <person name="Thong K.L."/>
            <person name="Liong M.T."/>
            <person name="Ahmad R."/>
            <person name="Rusul G."/>
        </authorList>
    </citation>
    <scope>NUCLEOTIDE SEQUENCE [LARGE SCALE GENOMIC DNA]</scope>
    <source>
        <strain evidence="3">HibF3</strain>
    </source>
</reference>
<evidence type="ECO:0000313" key="3">
    <source>
        <dbReference type="Proteomes" id="UP000177273"/>
    </source>
</evidence>
<dbReference type="AlphaFoldDB" id="A0A9Q5JHF8"/>
<evidence type="ECO:0000256" key="1">
    <source>
        <dbReference type="SAM" id="Phobius"/>
    </source>
</evidence>
<accession>A0A9Q5JHF8</accession>
<dbReference type="OrthoDB" id="8757095at2"/>
<evidence type="ECO:0008006" key="4">
    <source>
        <dbReference type="Google" id="ProtNLM"/>
    </source>
</evidence>
<organism evidence="2 3">
    <name type="scientific">Floricoccus penangensis</name>
    <dbReference type="NCBI Taxonomy" id="1859475"/>
    <lineage>
        <taxon>Bacteria</taxon>
        <taxon>Bacillati</taxon>
        <taxon>Bacillota</taxon>
        <taxon>Bacilli</taxon>
        <taxon>Lactobacillales</taxon>
        <taxon>Streptococcaceae</taxon>
        <taxon>Floricoccus</taxon>
    </lineage>
</organism>
<dbReference type="Pfam" id="PF11193">
    <property type="entry name" value="DUF2812"/>
    <property type="match status" value="1"/>
</dbReference>